<reference evidence="9 10" key="1">
    <citation type="submission" date="2024-04" db="EMBL/GenBank/DDBJ databases">
        <title>Novel species of the genus Ideonella isolated from streams.</title>
        <authorList>
            <person name="Lu H."/>
        </authorList>
    </citation>
    <scope>NUCLEOTIDE SEQUENCE [LARGE SCALE GENOMIC DNA]</scope>
    <source>
        <strain evidence="9 10">DXS29W</strain>
    </source>
</reference>
<dbReference type="Gene3D" id="3.40.50.1700">
    <property type="entry name" value="Glycoside hydrolase family 3 C-terminal domain"/>
    <property type="match status" value="1"/>
</dbReference>
<dbReference type="SUPFAM" id="SSF52279">
    <property type="entry name" value="Beta-D-glucan exohydrolase, C-terminal domain"/>
    <property type="match status" value="1"/>
</dbReference>
<dbReference type="PROSITE" id="PS00775">
    <property type="entry name" value="GLYCOSYL_HYDROL_F3"/>
    <property type="match status" value="1"/>
</dbReference>
<evidence type="ECO:0000259" key="7">
    <source>
        <dbReference type="Pfam" id="PF01915"/>
    </source>
</evidence>
<dbReference type="InterPro" id="IPR051915">
    <property type="entry name" value="Cellulose_Degrad_GH3"/>
</dbReference>
<dbReference type="SUPFAM" id="SSF49785">
    <property type="entry name" value="Galactose-binding domain-like"/>
    <property type="match status" value="1"/>
</dbReference>
<evidence type="ECO:0000256" key="2">
    <source>
        <dbReference type="ARBA" id="ARBA00022801"/>
    </source>
</evidence>
<dbReference type="GO" id="GO:0016787">
    <property type="term" value="F:hydrolase activity"/>
    <property type="evidence" value="ECO:0007669"/>
    <property type="project" value="UniProtKB-KW"/>
</dbReference>
<organism evidence="9 10">
    <name type="scientific">Ideonella lacteola</name>
    <dbReference type="NCBI Taxonomy" id="2984193"/>
    <lineage>
        <taxon>Bacteria</taxon>
        <taxon>Pseudomonadati</taxon>
        <taxon>Pseudomonadota</taxon>
        <taxon>Betaproteobacteria</taxon>
        <taxon>Burkholderiales</taxon>
        <taxon>Sphaerotilaceae</taxon>
        <taxon>Ideonella</taxon>
    </lineage>
</organism>
<evidence type="ECO:0000256" key="5">
    <source>
        <dbReference type="SAM" id="MobiDB-lite"/>
    </source>
</evidence>
<evidence type="ECO:0000256" key="4">
    <source>
        <dbReference type="RuleBase" id="RU361161"/>
    </source>
</evidence>
<dbReference type="Pfam" id="PF18559">
    <property type="entry name" value="Exop_C"/>
    <property type="match status" value="1"/>
</dbReference>
<feature type="region of interest" description="Disordered" evidence="5">
    <location>
        <begin position="1"/>
        <end position="22"/>
    </location>
</feature>
<dbReference type="InterPro" id="IPR001764">
    <property type="entry name" value="Glyco_hydro_3_N"/>
</dbReference>
<dbReference type="InterPro" id="IPR008979">
    <property type="entry name" value="Galactose-bd-like_sf"/>
</dbReference>
<keyword evidence="10" id="KW-1185">Reference proteome</keyword>
<dbReference type="RefSeq" id="WP_341428394.1">
    <property type="nucleotide sequence ID" value="NZ_JBBUTG010000023.1"/>
</dbReference>
<evidence type="ECO:0000313" key="10">
    <source>
        <dbReference type="Proteomes" id="UP001371218"/>
    </source>
</evidence>
<feature type="domain" description="Glycoside hydrolase family 3 C-terminal" evidence="7">
    <location>
        <begin position="477"/>
        <end position="694"/>
    </location>
</feature>
<dbReference type="InterPro" id="IPR036962">
    <property type="entry name" value="Glyco_hydro_3_N_sf"/>
</dbReference>
<evidence type="ECO:0000256" key="3">
    <source>
        <dbReference type="ARBA" id="ARBA00023295"/>
    </source>
</evidence>
<dbReference type="InterPro" id="IPR017853">
    <property type="entry name" value="GH"/>
</dbReference>
<accession>A0ABU9BVI1</accession>
<dbReference type="EMBL" id="JBBUTG010000023">
    <property type="protein sequence ID" value="MEK8033972.1"/>
    <property type="molecule type" value="Genomic_DNA"/>
</dbReference>
<keyword evidence="2 4" id="KW-0378">Hydrolase</keyword>
<sequence length="1067" mass="112448">MNSSWRHARAAAPQRAASVPPLPGTRPIALAAALVAAALVAACGGNGDTEPDVDSAQATRAQATAADLAADNVQTLAKTIPPAPVYDDWPAITSSIPKDPAIESRVAQIVASMTLEQKIGQMTQPEIKSVTPDQVRQYFIGSVLNGGGSWPNGNKRAASSDWVALADQYYNASMSTTMATKVPIIWGTDAIHGHSNVYQATLFPHNIGLGAAHDPGLVKKIGASVGKAVRSTGINWVFAPTLAVAQDDRWGRTYESFSEDASIVRAYAGSYISGLQGTFATDANVVATAKHFMGDGGTDQGTDQGVNMASKDVMINVHGQGYYTALEAGAQTVMASFNSWTNPSQGINEGKMHGSKYMLTDVLKTKMLFDGFVVSDWNGIGQVPGCTNASCAQAINAGIDMVMVPDEWRAFISNTVAQVNSGAIPMSRINDAVTRILRVKMRAGMFNGRKPSQTAGAGDPQQLQARSLARQAVRKSLVLLKNNDAVLPLARGKKTLVVGKSANSMANQTGGWSLTWQGTGNSNADFAGISDTILSAIQQVAGADKVDYSETGAGKNVADYDVVIAVIGETPYAEGAGDINASKTLAHSRNYPEDLAALNTVSGKGKPVVTLLLSGRPVYANDLINKSDAFVAAWLPGTEGRGVTDVLYRNAKGNVDFDFTGSLSFSWPKDACQTPLNKGDGQEPQFALGYGQKYTKPKTLAQLPTPAIPNTCSGGAGTLMIFNQVDYPPFALTVNAEANNWQNVKIGSDLNAIINVPSSGNPAIRVQTTQINTQQDAKQVTWFSHSQFFSQAASGQDLSIYTDGTLEFDWMVAQAPSSTVKLQMDCGYPCRGSLDITSLLRSAPLNTKQTVKVPLSCFASAGATLGSIDTPFSIESLGTLKLSLTQMKVVKGGASSPDALSCSQLGSFAVFGPNGPAPGFSVTSWQSANNFVSYQVMPAGTEPAEIRAQYANTSGANGMVYLAGGPVDLTPMQNGSFAVELYPYLYGSNTTDFTLKLESGPGCSTADITLGKPAQGAWSNVSVPMSTVLAGAAGCFDLSKVNYVGVFPRWNQQAGVQMTMRNLRFLQ</sequence>
<dbReference type="Gene3D" id="3.20.20.300">
    <property type="entry name" value="Glycoside hydrolase, family 3, N-terminal domain"/>
    <property type="match status" value="1"/>
</dbReference>
<dbReference type="InterPro" id="IPR041443">
    <property type="entry name" value="Exop_C"/>
</dbReference>
<dbReference type="Pfam" id="PF00933">
    <property type="entry name" value="Glyco_hydro_3"/>
    <property type="match status" value="1"/>
</dbReference>
<evidence type="ECO:0000259" key="8">
    <source>
        <dbReference type="Pfam" id="PF18559"/>
    </source>
</evidence>
<feature type="domain" description="Glycoside hydrolase family 3 N-terminal" evidence="6">
    <location>
        <begin position="114"/>
        <end position="439"/>
    </location>
</feature>
<dbReference type="InterPro" id="IPR019800">
    <property type="entry name" value="Glyco_hydro_3_AS"/>
</dbReference>
<feature type="domain" description="ExoP galactose-binding-like" evidence="8">
    <location>
        <begin position="751"/>
        <end position="888"/>
    </location>
</feature>
<protein>
    <submittedName>
        <fullName evidence="9">Glycoside hydrolase family 3 N-terminal domain-containing protein</fullName>
    </submittedName>
</protein>
<comment type="caution">
    <text evidence="9">The sequence shown here is derived from an EMBL/GenBank/DDBJ whole genome shotgun (WGS) entry which is preliminary data.</text>
</comment>
<evidence type="ECO:0000256" key="1">
    <source>
        <dbReference type="ARBA" id="ARBA00005336"/>
    </source>
</evidence>
<dbReference type="Pfam" id="PF01915">
    <property type="entry name" value="Glyco_hydro_3_C"/>
    <property type="match status" value="1"/>
</dbReference>
<proteinExistence type="inferred from homology"/>
<keyword evidence="3 4" id="KW-0326">Glycosidase</keyword>
<evidence type="ECO:0000313" key="9">
    <source>
        <dbReference type="EMBL" id="MEK8033972.1"/>
    </source>
</evidence>
<dbReference type="InterPro" id="IPR002772">
    <property type="entry name" value="Glyco_hydro_3_C"/>
</dbReference>
<evidence type="ECO:0000259" key="6">
    <source>
        <dbReference type="Pfam" id="PF00933"/>
    </source>
</evidence>
<dbReference type="Gene3D" id="2.60.120.430">
    <property type="entry name" value="Galactose-binding lectin"/>
    <property type="match status" value="1"/>
</dbReference>
<dbReference type="PRINTS" id="PR00133">
    <property type="entry name" value="GLHYDRLASE3"/>
</dbReference>
<comment type="similarity">
    <text evidence="1 4">Belongs to the glycosyl hydrolase 3 family.</text>
</comment>
<dbReference type="Proteomes" id="UP001371218">
    <property type="component" value="Unassembled WGS sequence"/>
</dbReference>
<gene>
    <name evidence="9" type="ORF">AACH06_24365</name>
</gene>
<name>A0ABU9BVI1_9BURK</name>
<dbReference type="PANTHER" id="PTHR30620:SF77">
    <property type="entry name" value="LYSOSOMAL BETA GLUCOSIDASE-LIKE"/>
    <property type="match status" value="1"/>
</dbReference>
<dbReference type="PANTHER" id="PTHR30620">
    <property type="entry name" value="PERIPLASMIC BETA-GLUCOSIDASE-RELATED"/>
    <property type="match status" value="1"/>
</dbReference>
<dbReference type="SUPFAM" id="SSF51445">
    <property type="entry name" value="(Trans)glycosidases"/>
    <property type="match status" value="1"/>
</dbReference>
<dbReference type="InterPro" id="IPR036881">
    <property type="entry name" value="Glyco_hydro_3_C_sf"/>
</dbReference>